<evidence type="ECO:0000256" key="5">
    <source>
        <dbReference type="SAM" id="Phobius"/>
    </source>
</evidence>
<dbReference type="Gene3D" id="1.20.1540.10">
    <property type="entry name" value="Rhomboid-like"/>
    <property type="match status" value="1"/>
</dbReference>
<dbReference type="HOGENOM" id="CLU_055068_4_0_10"/>
<dbReference type="RefSeq" id="WP_016274622.1">
    <property type="nucleotide sequence ID" value="NZ_CAJUNV010000024.1"/>
</dbReference>
<dbReference type="PANTHER" id="PTHR43066:SF11">
    <property type="entry name" value="PEPTIDASE S54 RHOMBOID DOMAIN-CONTAINING PROTEIN"/>
    <property type="match status" value="1"/>
</dbReference>
<dbReference type="PATRIC" id="fig|1235788.3.peg.121"/>
<dbReference type="SUPFAM" id="SSF144091">
    <property type="entry name" value="Rhomboid-like"/>
    <property type="match status" value="1"/>
</dbReference>
<dbReference type="GO" id="GO:0004252">
    <property type="term" value="F:serine-type endopeptidase activity"/>
    <property type="evidence" value="ECO:0007669"/>
    <property type="project" value="InterPro"/>
</dbReference>
<accession>R9IDJ4</accession>
<dbReference type="InterPro" id="IPR022764">
    <property type="entry name" value="Peptidase_S54_rhomboid_dom"/>
</dbReference>
<proteinExistence type="predicted"/>
<keyword evidence="2 5" id="KW-0812">Transmembrane</keyword>
<evidence type="ECO:0000313" key="8">
    <source>
        <dbReference type="EMBL" id="EOS16450.1"/>
    </source>
</evidence>
<dbReference type="EMBL" id="ASSP01000003">
    <property type="protein sequence ID" value="EOS16450.1"/>
    <property type="molecule type" value="Genomic_DNA"/>
</dbReference>
<keyword evidence="3 5" id="KW-1133">Transmembrane helix</keyword>
<organism evidence="8 10">
    <name type="scientific">Phocaeicola sartorii</name>
    <dbReference type="NCBI Taxonomy" id="671267"/>
    <lineage>
        <taxon>Bacteria</taxon>
        <taxon>Pseudomonadati</taxon>
        <taxon>Bacteroidota</taxon>
        <taxon>Bacteroidia</taxon>
        <taxon>Bacteroidales</taxon>
        <taxon>Bacteroidaceae</taxon>
        <taxon>Phocaeicola</taxon>
    </lineage>
</organism>
<dbReference type="InterPro" id="IPR046483">
    <property type="entry name" value="DUF6576"/>
</dbReference>
<reference evidence="8 10" key="1">
    <citation type="submission" date="2013-04" db="EMBL/GenBank/DDBJ databases">
        <title>The Genome Sequence of Bacteroides massiliensis dnLKV3.</title>
        <authorList>
            <consortium name="The Broad Institute Genomics Platform"/>
            <consortium name="The Broad Institute Genome Sequencing Center for Infectious Disease"/>
            <person name="Earl A."/>
            <person name="Xavier R."/>
            <person name="Kuhn K."/>
            <person name="Stappenbeck T."/>
            <person name="Walker B."/>
            <person name="Young S."/>
            <person name="Zeng Q."/>
            <person name="Gargeya S."/>
            <person name="Fitzgerald M."/>
            <person name="Haas B."/>
            <person name="Abouelleil A."/>
            <person name="Allen A.W."/>
            <person name="Alvarado L."/>
            <person name="Arachchi H.M."/>
            <person name="Berlin A.M."/>
            <person name="Chapman S.B."/>
            <person name="Gainer-Dewar J."/>
            <person name="Goldberg J."/>
            <person name="Griggs A."/>
            <person name="Gujja S."/>
            <person name="Hansen M."/>
            <person name="Howarth C."/>
            <person name="Imamovic A."/>
            <person name="Ireland A."/>
            <person name="Larimer J."/>
            <person name="McCowan C."/>
            <person name="Murphy C."/>
            <person name="Pearson M."/>
            <person name="Poon T.W."/>
            <person name="Priest M."/>
            <person name="Roberts A."/>
            <person name="Saif S."/>
            <person name="Shea T."/>
            <person name="Sisk P."/>
            <person name="Sykes S."/>
            <person name="Wortman J."/>
            <person name="Nusbaum C."/>
            <person name="Birren B."/>
        </authorList>
    </citation>
    <scope>NUCLEOTIDE SEQUENCE [LARGE SCALE GENOMIC DNA]</scope>
    <source>
        <strain evidence="10">dnLKV3</strain>
        <strain evidence="8">DnLKV3</strain>
    </source>
</reference>
<feature type="transmembrane region" description="Helical" evidence="5">
    <location>
        <begin position="162"/>
        <end position="186"/>
    </location>
</feature>
<dbReference type="EMBL" id="SRYJ01000020">
    <property type="protein sequence ID" value="TGY70257.1"/>
    <property type="molecule type" value="Genomic_DNA"/>
</dbReference>
<evidence type="ECO:0000256" key="3">
    <source>
        <dbReference type="ARBA" id="ARBA00022989"/>
    </source>
</evidence>
<evidence type="ECO:0000256" key="4">
    <source>
        <dbReference type="ARBA" id="ARBA00023136"/>
    </source>
</evidence>
<evidence type="ECO:0000313" key="11">
    <source>
        <dbReference type="Proteomes" id="UP000310760"/>
    </source>
</evidence>
<dbReference type="AlphaFoldDB" id="R9IDJ4"/>
<feature type="transmembrane region" description="Helical" evidence="5">
    <location>
        <begin position="135"/>
        <end position="155"/>
    </location>
</feature>
<protein>
    <submittedName>
        <fullName evidence="9">Rhomboid family intramembrane serine protease</fullName>
    </submittedName>
</protein>
<sequence length="297" mass="33807">MGSFITDLKNSFNKGSIYIQFIYVNAGVFIVTSLLGILWMLFNRDGASVLQYLELPAWTVRFVKQPWSLLTYMFMHAGILHLLFNMLWLYWFGQMFLSLFSAKHFRGLYLLGGVCGGLLYMLAYNVFPYFSDSLYYSYLLGASASVLAIVVATAVRAPEYRVNFMFIGTVRLKYVALFMVVTDLLFMTSGNAGGHIAHLGGALAGWWFASGLSRGHDATAWINRGLDWFSGGLSFRRRSKKPKMEIHYGDKAKDYNYNARKKQQSEEIDRILDKLKKSGYNSLTTEEKKSLFDASKK</sequence>
<dbReference type="PANTHER" id="PTHR43066">
    <property type="entry name" value="RHOMBOID-RELATED PROTEIN"/>
    <property type="match status" value="1"/>
</dbReference>
<evidence type="ECO:0000256" key="1">
    <source>
        <dbReference type="ARBA" id="ARBA00004141"/>
    </source>
</evidence>
<keyword evidence="10" id="KW-1185">Reference proteome</keyword>
<evidence type="ECO:0000313" key="10">
    <source>
        <dbReference type="Proteomes" id="UP000014200"/>
    </source>
</evidence>
<dbReference type="GeneID" id="82151999"/>
<feature type="transmembrane region" description="Helical" evidence="5">
    <location>
        <begin position="21"/>
        <end position="42"/>
    </location>
</feature>
<evidence type="ECO:0000259" key="7">
    <source>
        <dbReference type="Pfam" id="PF20216"/>
    </source>
</evidence>
<evidence type="ECO:0000259" key="6">
    <source>
        <dbReference type="Pfam" id="PF01694"/>
    </source>
</evidence>
<comment type="caution">
    <text evidence="8">The sequence shown here is derived from an EMBL/GenBank/DDBJ whole genome shotgun (WGS) entry which is preliminary data.</text>
</comment>
<dbReference type="STRING" id="1235788.C802_00129"/>
<comment type="subcellular location">
    <subcellularLocation>
        <location evidence="1">Membrane</location>
        <topology evidence="1">Multi-pass membrane protein</topology>
    </subcellularLocation>
</comment>
<keyword evidence="9" id="KW-0645">Protease</keyword>
<feature type="transmembrane region" description="Helical" evidence="5">
    <location>
        <begin position="105"/>
        <end position="123"/>
    </location>
</feature>
<feature type="domain" description="Peptidase S54 rhomboid" evidence="6">
    <location>
        <begin position="64"/>
        <end position="213"/>
    </location>
</feature>
<dbReference type="GO" id="GO:0016020">
    <property type="term" value="C:membrane"/>
    <property type="evidence" value="ECO:0007669"/>
    <property type="project" value="UniProtKB-SubCell"/>
</dbReference>
<evidence type="ECO:0000256" key="2">
    <source>
        <dbReference type="ARBA" id="ARBA00022692"/>
    </source>
</evidence>
<gene>
    <name evidence="8" type="ORF">C802_00129</name>
    <name evidence="9" type="ORF">E5339_10105</name>
</gene>
<dbReference type="Pfam" id="PF20216">
    <property type="entry name" value="DUF6576"/>
    <property type="match status" value="1"/>
</dbReference>
<keyword evidence="4 5" id="KW-0472">Membrane</keyword>
<feature type="domain" description="DUF6576" evidence="7">
    <location>
        <begin position="254"/>
        <end position="297"/>
    </location>
</feature>
<name>R9IDJ4_9BACT</name>
<dbReference type="Proteomes" id="UP000014200">
    <property type="component" value="Unassembled WGS sequence"/>
</dbReference>
<keyword evidence="9" id="KW-0378">Hydrolase</keyword>
<dbReference type="GO" id="GO:0006508">
    <property type="term" value="P:proteolysis"/>
    <property type="evidence" value="ECO:0007669"/>
    <property type="project" value="UniProtKB-KW"/>
</dbReference>
<dbReference type="InterPro" id="IPR035952">
    <property type="entry name" value="Rhomboid-like_sf"/>
</dbReference>
<dbReference type="Proteomes" id="UP000310760">
    <property type="component" value="Unassembled WGS sequence"/>
</dbReference>
<dbReference type="Pfam" id="PF01694">
    <property type="entry name" value="Rhomboid"/>
    <property type="match status" value="1"/>
</dbReference>
<reference evidence="9 11" key="2">
    <citation type="submission" date="2019-04" db="EMBL/GenBank/DDBJ databases">
        <title>Microbes associate with the intestines of laboratory mice.</title>
        <authorList>
            <person name="Navarre W."/>
            <person name="Wong E."/>
            <person name="Huang K."/>
            <person name="Tropini C."/>
            <person name="Ng K."/>
            <person name="Yu B."/>
        </authorList>
    </citation>
    <scope>NUCLEOTIDE SEQUENCE [LARGE SCALE GENOMIC DNA]</scope>
    <source>
        <strain evidence="9 11">NM22_B1</strain>
    </source>
</reference>
<evidence type="ECO:0000313" key="9">
    <source>
        <dbReference type="EMBL" id="TGY70257.1"/>
    </source>
</evidence>
<dbReference type="OrthoDB" id="680602at2"/>
<feature type="transmembrane region" description="Helical" evidence="5">
    <location>
        <begin position="69"/>
        <end position="93"/>
    </location>
</feature>